<dbReference type="GO" id="GO:0000921">
    <property type="term" value="P:septin ring assembly"/>
    <property type="evidence" value="ECO:0007669"/>
    <property type="project" value="TreeGrafter"/>
</dbReference>
<keyword evidence="4" id="KW-1185">Reference proteome</keyword>
<feature type="transmembrane region" description="Helical" evidence="2">
    <location>
        <begin position="162"/>
        <end position="185"/>
    </location>
</feature>
<dbReference type="AlphaFoldDB" id="A0A427YEM4"/>
<dbReference type="GO" id="GO:0048309">
    <property type="term" value="P:endoplasmic reticulum inheritance"/>
    <property type="evidence" value="ECO:0007669"/>
    <property type="project" value="TreeGrafter"/>
</dbReference>
<organism evidence="3 4">
    <name type="scientific">Saitozyma podzolica</name>
    <dbReference type="NCBI Taxonomy" id="1890683"/>
    <lineage>
        <taxon>Eukaryota</taxon>
        <taxon>Fungi</taxon>
        <taxon>Dikarya</taxon>
        <taxon>Basidiomycota</taxon>
        <taxon>Agaricomycotina</taxon>
        <taxon>Tremellomycetes</taxon>
        <taxon>Tremellales</taxon>
        <taxon>Trimorphomycetaceae</taxon>
        <taxon>Saitozyma</taxon>
    </lineage>
</organism>
<keyword evidence="2" id="KW-0472">Membrane</keyword>
<dbReference type="OrthoDB" id="5577218at2759"/>
<keyword evidence="2" id="KW-0812">Transmembrane</keyword>
<feature type="transmembrane region" description="Helical" evidence="2">
    <location>
        <begin position="6"/>
        <end position="26"/>
    </location>
</feature>
<feature type="transmembrane region" description="Helical" evidence="2">
    <location>
        <begin position="63"/>
        <end position="85"/>
    </location>
</feature>
<evidence type="ECO:0000256" key="1">
    <source>
        <dbReference type="SAM" id="MobiDB-lite"/>
    </source>
</evidence>
<name>A0A427YEM4_9TREE</name>
<dbReference type="GO" id="GO:0005789">
    <property type="term" value="C:endoplasmic reticulum membrane"/>
    <property type="evidence" value="ECO:0007669"/>
    <property type="project" value="TreeGrafter"/>
</dbReference>
<dbReference type="GO" id="GO:0097038">
    <property type="term" value="C:perinuclear endoplasmic reticulum"/>
    <property type="evidence" value="ECO:0007669"/>
    <property type="project" value="TreeGrafter"/>
</dbReference>
<feature type="transmembrane region" description="Helical" evidence="2">
    <location>
        <begin position="120"/>
        <end position="141"/>
    </location>
</feature>
<dbReference type="PANTHER" id="PTHR31726">
    <property type="entry name" value="PROTEIN ICE2"/>
    <property type="match status" value="1"/>
</dbReference>
<feature type="transmembrane region" description="Helical" evidence="2">
    <location>
        <begin position="223"/>
        <end position="241"/>
    </location>
</feature>
<feature type="transmembrane region" description="Helical" evidence="2">
    <location>
        <begin position="33"/>
        <end position="51"/>
    </location>
</feature>
<comment type="caution">
    <text evidence="3">The sequence shown here is derived from an EMBL/GenBank/DDBJ whole genome shotgun (WGS) entry which is preliminary data.</text>
</comment>
<protein>
    <submittedName>
        <fullName evidence="3">Uncharacterized protein</fullName>
    </submittedName>
</protein>
<dbReference type="InterPro" id="IPR013635">
    <property type="entry name" value="Ice2"/>
</dbReference>
<dbReference type="PANTHER" id="PTHR31726:SF2">
    <property type="entry name" value="PROTEIN ICE2"/>
    <property type="match status" value="1"/>
</dbReference>
<proteinExistence type="predicted"/>
<dbReference type="Proteomes" id="UP000279259">
    <property type="component" value="Unassembled WGS sequence"/>
</dbReference>
<evidence type="ECO:0000256" key="2">
    <source>
        <dbReference type="SAM" id="Phobius"/>
    </source>
</evidence>
<gene>
    <name evidence="3" type="ORF">EHS25_002076</name>
</gene>
<sequence length="418" mass="45669">MFLSTLSYLGGFGTFGQVLLALPMALDLLGPPSFLLLSLLFTLHHFLYSTLRLVLKNTLLAPLISFLSFISPLISSLCILLTLYYHLHPPSAPPTTALLPSPAHLLVNVLPYLYAAVLRWVSPLFTLLEGISTLLVIQVAGRVGKGWADEEEREEGVEWRGIVGLVAAALVYSAGLAGVVMSFPLSTTSAFPAFLLGAALTAVLFLSLIGFTLRRTNVLETSLVFVYVVYSAWLSGVEAALETRQFGSGWLSRSWAVPKSVPETSVSALAKRALTGVVDSVWDIAQTLPPHLLLSLIYRVAVLHLAARIVPVIRKTSMGWNDGMDENNSNGNGDGGRPGFWDGRSLGQEPPNMRVTTVVLSYRRAILIAVYTHLLLLDAGSQTWWRWLNIALFLAVWSLELLLDADDDADSVTRWKVD</sequence>
<evidence type="ECO:0000313" key="3">
    <source>
        <dbReference type="EMBL" id="RSH89526.1"/>
    </source>
</evidence>
<dbReference type="Pfam" id="PF08426">
    <property type="entry name" value="ICE2"/>
    <property type="match status" value="1"/>
</dbReference>
<reference evidence="3 4" key="1">
    <citation type="submission" date="2018-11" db="EMBL/GenBank/DDBJ databases">
        <title>Genome sequence of Saitozyma podzolica DSM 27192.</title>
        <authorList>
            <person name="Aliyu H."/>
            <person name="Gorte O."/>
            <person name="Ochsenreither K."/>
        </authorList>
    </citation>
    <scope>NUCLEOTIDE SEQUENCE [LARGE SCALE GENOMIC DNA]</scope>
    <source>
        <strain evidence="3 4">DSM 27192</strain>
    </source>
</reference>
<keyword evidence="2" id="KW-1133">Transmembrane helix</keyword>
<dbReference type="GO" id="GO:0032541">
    <property type="term" value="C:cortical endoplasmic reticulum"/>
    <property type="evidence" value="ECO:0007669"/>
    <property type="project" value="TreeGrafter"/>
</dbReference>
<feature type="region of interest" description="Disordered" evidence="1">
    <location>
        <begin position="324"/>
        <end position="348"/>
    </location>
</feature>
<dbReference type="EMBL" id="RSCD01000013">
    <property type="protein sequence ID" value="RSH89526.1"/>
    <property type="molecule type" value="Genomic_DNA"/>
</dbReference>
<accession>A0A427YEM4</accession>
<evidence type="ECO:0000313" key="4">
    <source>
        <dbReference type="Proteomes" id="UP000279259"/>
    </source>
</evidence>
<feature type="transmembrane region" description="Helical" evidence="2">
    <location>
        <begin position="191"/>
        <end position="211"/>
    </location>
</feature>
<dbReference type="STRING" id="1890683.A0A427YEM4"/>